<dbReference type="AlphaFoldDB" id="A0A7T0BU24"/>
<dbReference type="KEGG" id="nli:G3M70_00550"/>
<organism evidence="1 2">
    <name type="scientific">Candidatus Nitronauta litoralis</name>
    <dbReference type="NCBI Taxonomy" id="2705533"/>
    <lineage>
        <taxon>Bacteria</taxon>
        <taxon>Pseudomonadati</taxon>
        <taxon>Nitrospinota/Tectimicrobiota group</taxon>
        <taxon>Nitrospinota</taxon>
        <taxon>Nitrospinia</taxon>
        <taxon>Nitrospinales</taxon>
        <taxon>Nitrospinaceae</taxon>
        <taxon>Candidatus Nitronauta</taxon>
    </lineage>
</organism>
<dbReference type="Proteomes" id="UP000594688">
    <property type="component" value="Chromosome"/>
</dbReference>
<dbReference type="PANTHER" id="PTHR35564:SF3">
    <property type="entry name" value="TYPE VI SECRETION SYSTEM BASEPLATE SUBUNIT TSSG"/>
    <property type="match status" value="1"/>
</dbReference>
<dbReference type="NCBIfam" id="TIGR03347">
    <property type="entry name" value="VI_chp_1"/>
    <property type="match status" value="1"/>
</dbReference>
<dbReference type="InterPro" id="IPR010732">
    <property type="entry name" value="T6SS_TssG-like"/>
</dbReference>
<evidence type="ECO:0000313" key="1">
    <source>
        <dbReference type="EMBL" id="QPJ60457.1"/>
    </source>
</evidence>
<protein>
    <submittedName>
        <fullName evidence="1">Type VI secretion system baseplate subunit TssG</fullName>
    </submittedName>
</protein>
<sequence>MATYGWRKDRSLEDWLYAEGHAFEFFQAVRLLESLHPERIPAGEGSDPSKIVVKFRGKTGLDFPPNEVEEVIPPEQEGDAVEMKVNIMSLAGALGPLPHTYTEVLLERLKHDDTALRDFLDIFNHRLISLLYRVRKTMHLGFDNKEPGNNAFHKYFLALMGLGTGGLKNRMQSPDKSLLYYTGLLALKPRSLAGLENITSHFFNIPVKGKSLTGRWYTLEEDQLTSIGIFGKNRSLGQNIVLGSKVWDQERSFRLVVGPLTFRQFEDFLPINPGFQHLCEITRFYTGDEFDFDVQLKLKSAEVPASRLSHRQGPRLGWTSWLRTRFFRNDDDQVVLSPNRIPSKAQPNHEN</sequence>
<dbReference type="Pfam" id="PF06996">
    <property type="entry name" value="T6SS_TssG"/>
    <property type="match status" value="1"/>
</dbReference>
<accession>A0A7T0BU24</accession>
<evidence type="ECO:0000313" key="2">
    <source>
        <dbReference type="Proteomes" id="UP000594688"/>
    </source>
</evidence>
<proteinExistence type="predicted"/>
<name>A0A7T0BU24_9BACT</name>
<gene>
    <name evidence="1" type="primary">tssG</name>
    <name evidence="1" type="ORF">G3M70_00550</name>
</gene>
<dbReference type="EMBL" id="CP048685">
    <property type="protein sequence ID" value="QPJ60457.1"/>
    <property type="molecule type" value="Genomic_DNA"/>
</dbReference>
<dbReference type="PANTHER" id="PTHR35564">
    <property type="match status" value="1"/>
</dbReference>
<reference evidence="1 2" key="1">
    <citation type="submission" date="2020-02" db="EMBL/GenBank/DDBJ databases">
        <title>Genomic and physiological characterization of two novel Nitrospinaceae genera.</title>
        <authorList>
            <person name="Mueller A.J."/>
            <person name="Jung M.-Y."/>
            <person name="Strachan C.R."/>
            <person name="Herbold C.W."/>
            <person name="Kirkegaard R.H."/>
            <person name="Daims H."/>
        </authorList>
    </citation>
    <scope>NUCLEOTIDE SEQUENCE [LARGE SCALE GENOMIC DNA]</scope>
    <source>
        <strain evidence="1">EB</strain>
    </source>
</reference>